<proteinExistence type="inferred from homology"/>
<name>A0A516TJD2_9BACT</name>
<dbReference type="Proteomes" id="UP000315925">
    <property type="component" value="Chromosome"/>
</dbReference>
<feature type="binding site" evidence="2">
    <location>
        <position position="226"/>
    </location>
    <ligand>
        <name>Mg(2+)</name>
        <dbReference type="ChEBI" id="CHEBI:18420"/>
    </ligand>
</feature>
<protein>
    <recommendedName>
        <fullName evidence="2">Isoprenyl transferase</fullName>
        <ecNumber evidence="2">2.5.1.-</ecNumber>
    </recommendedName>
</protein>
<comment type="similarity">
    <text evidence="2">Belongs to the UPP synthase family.</text>
</comment>
<feature type="active site" description="Proton acceptor" evidence="2">
    <location>
        <position position="87"/>
    </location>
</feature>
<dbReference type="RefSeq" id="WP_052250485.1">
    <property type="nucleotide sequence ID" value="NZ_CP037899.1"/>
</dbReference>
<dbReference type="NCBIfam" id="NF011405">
    <property type="entry name" value="PRK14830.1"/>
    <property type="match status" value="1"/>
</dbReference>
<dbReference type="PANTHER" id="PTHR10291:SF0">
    <property type="entry name" value="DEHYDRODOLICHYL DIPHOSPHATE SYNTHASE 2"/>
    <property type="match status" value="1"/>
</dbReference>
<dbReference type="GO" id="GO:0045547">
    <property type="term" value="F:ditrans,polycis-polyprenyl diphosphate synthase [(2E,6E)-farnesyl diphosphate specific] activity"/>
    <property type="evidence" value="ECO:0007669"/>
    <property type="project" value="TreeGrafter"/>
</dbReference>
<dbReference type="SUPFAM" id="SSF64005">
    <property type="entry name" value="Undecaprenyl diphosphate synthase"/>
    <property type="match status" value="1"/>
</dbReference>
<feature type="binding site" evidence="2">
    <location>
        <position position="44"/>
    </location>
    <ligand>
        <name>substrate</name>
    </ligand>
</feature>
<comment type="cofactor">
    <cofactor evidence="2">
        <name>Mg(2+)</name>
        <dbReference type="ChEBI" id="CHEBI:18420"/>
    </cofactor>
    <text evidence="2">Binds 2 magnesium ions per subunit.</text>
</comment>
<sequence>MNITIENEHQKNNGVVNTEINSYLLDAKNVPNHVAIIMDGNGRWAEKRNLPRIEGHKEGLNAAKEVVQTALEIGIQYLTLYVFSIDNWKRPYFEIRALMTMFQDFLLKNENELVERGIKLLTIGRTTDLPKSLQNQLMATCKKTEKNFKLILTLALSYGARLDILNAVREIAKKAQSKEINLNDIDEKFFKAHLSTHFSPDPDFLIRTSGEMRLSNFLLWESSYTEFYFTNTFWPDFRREEFLEALAIFAKRQRRFGQITAKKR</sequence>
<dbReference type="AlphaFoldDB" id="A0A516TJD2"/>
<dbReference type="EMBL" id="CP037899">
    <property type="protein sequence ID" value="QDQ41274.1"/>
    <property type="molecule type" value="Genomic_DNA"/>
</dbReference>
<dbReference type="Pfam" id="PF01255">
    <property type="entry name" value="Prenyltransf"/>
    <property type="match status" value="1"/>
</dbReference>
<keyword evidence="1 2" id="KW-0808">Transferase</keyword>
<dbReference type="InterPro" id="IPR036424">
    <property type="entry name" value="UPP_synth-like_sf"/>
</dbReference>
<keyword evidence="2" id="KW-0460">Magnesium</keyword>
<organism evidence="3 4">
    <name type="scientific">Methylacidiphilum kamchatkense Kam1</name>
    <dbReference type="NCBI Taxonomy" id="1202785"/>
    <lineage>
        <taxon>Bacteria</taxon>
        <taxon>Pseudomonadati</taxon>
        <taxon>Verrucomicrobiota</taxon>
        <taxon>Methylacidiphilae</taxon>
        <taxon>Methylacidiphilales</taxon>
        <taxon>Methylacidiphilaceae</taxon>
        <taxon>Methylacidiphilum (ex Ratnadevi et al. 2023)</taxon>
    </lineage>
</organism>
<feature type="active site" evidence="2">
    <location>
        <position position="39"/>
    </location>
</feature>
<comment type="function">
    <text evidence="2">Catalyzes the condensation of isopentenyl diphosphate (IPP) with allylic pyrophosphates generating different type of terpenoids.</text>
</comment>
<dbReference type="NCBIfam" id="TIGR00055">
    <property type="entry name" value="uppS"/>
    <property type="match status" value="1"/>
</dbReference>
<accession>A0A516TJD2</accession>
<dbReference type="STRING" id="1202785.A946_06695"/>
<evidence type="ECO:0000256" key="1">
    <source>
        <dbReference type="ARBA" id="ARBA00022679"/>
    </source>
</evidence>
<reference evidence="4" key="1">
    <citation type="submission" date="2019-03" db="EMBL/GenBank/DDBJ databases">
        <title>Complete genome of Methylacidiphilum kamchatkense Kam1.</title>
        <authorList>
            <person name="Kruse T."/>
            <person name="Murarilal Ratnadevi C."/>
            <person name="Erikstad H.-A."/>
            <person name="Birkeland N.-K."/>
        </authorList>
    </citation>
    <scope>NUCLEOTIDE SEQUENCE [LARGE SCALE GENOMIC DNA]</scope>
    <source>
        <strain evidence="4">kam1</strain>
    </source>
</reference>
<dbReference type="CDD" id="cd00475">
    <property type="entry name" value="Cis_IPPS"/>
    <property type="match status" value="1"/>
</dbReference>
<comment type="subunit">
    <text evidence="2">Homodimer.</text>
</comment>
<feature type="binding site" evidence="2">
    <location>
        <begin position="40"/>
        <end position="43"/>
    </location>
    <ligand>
        <name>substrate</name>
    </ligand>
</feature>
<dbReference type="OrthoDB" id="4191603at2"/>
<feature type="binding site" evidence="2">
    <location>
        <position position="207"/>
    </location>
    <ligand>
        <name>substrate</name>
    </ligand>
</feature>
<dbReference type="PANTHER" id="PTHR10291">
    <property type="entry name" value="DEHYDRODOLICHYL DIPHOSPHATE SYNTHASE FAMILY MEMBER"/>
    <property type="match status" value="1"/>
</dbReference>
<evidence type="ECO:0000313" key="3">
    <source>
        <dbReference type="EMBL" id="QDQ41274.1"/>
    </source>
</evidence>
<dbReference type="GO" id="GO:0016094">
    <property type="term" value="P:polyprenol biosynthetic process"/>
    <property type="evidence" value="ECO:0007669"/>
    <property type="project" value="TreeGrafter"/>
</dbReference>
<dbReference type="InterPro" id="IPR018520">
    <property type="entry name" value="UPP_synth-like_CS"/>
</dbReference>
<feature type="binding site" evidence="2">
    <location>
        <position position="52"/>
    </location>
    <ligand>
        <name>substrate</name>
    </ligand>
</feature>
<feature type="binding site" evidence="2">
    <location>
        <begin position="213"/>
        <end position="215"/>
    </location>
    <ligand>
        <name>substrate</name>
    </ligand>
</feature>
<keyword evidence="2" id="KW-0479">Metal-binding</keyword>
<dbReference type="HAMAP" id="MF_01139">
    <property type="entry name" value="ISPT"/>
    <property type="match status" value="1"/>
</dbReference>
<gene>
    <name evidence="3" type="ORF">kam1_11</name>
</gene>
<feature type="binding site" evidence="2">
    <location>
        <position position="56"/>
    </location>
    <ligand>
        <name>substrate</name>
    </ligand>
</feature>
<dbReference type="InterPro" id="IPR001441">
    <property type="entry name" value="UPP_synth-like"/>
</dbReference>
<dbReference type="FunFam" id="3.40.1180.10:FF:000001">
    <property type="entry name" value="(2E,6E)-farnesyl-diphosphate-specific ditrans,polycis-undecaprenyl-diphosphate synthase"/>
    <property type="match status" value="1"/>
</dbReference>
<dbReference type="Gene3D" id="3.40.1180.10">
    <property type="entry name" value="Decaprenyl diphosphate synthase-like"/>
    <property type="match status" value="1"/>
</dbReference>
<dbReference type="KEGG" id="mkc:kam1_11"/>
<feature type="binding site" evidence="2">
    <location>
        <position position="88"/>
    </location>
    <ligand>
        <name>substrate</name>
    </ligand>
</feature>
<feature type="binding site" evidence="2">
    <location>
        <begin position="84"/>
        <end position="86"/>
    </location>
    <ligand>
        <name>substrate</name>
    </ligand>
</feature>
<evidence type="ECO:0000256" key="2">
    <source>
        <dbReference type="HAMAP-Rule" id="MF_01139"/>
    </source>
</evidence>
<evidence type="ECO:0000313" key="4">
    <source>
        <dbReference type="Proteomes" id="UP000315925"/>
    </source>
</evidence>
<dbReference type="PROSITE" id="PS01066">
    <property type="entry name" value="UPP_SYNTHASE"/>
    <property type="match status" value="1"/>
</dbReference>
<feature type="binding site" evidence="2">
    <location>
        <position position="39"/>
    </location>
    <ligand>
        <name>Mg(2+)</name>
        <dbReference type="ChEBI" id="CHEBI:18420"/>
    </ligand>
</feature>
<feature type="binding site" evidence="2">
    <location>
        <position position="90"/>
    </location>
    <ligand>
        <name>substrate</name>
    </ligand>
</feature>
<dbReference type="EC" id="2.5.1.-" evidence="2"/>
<dbReference type="GO" id="GO:0000287">
    <property type="term" value="F:magnesium ion binding"/>
    <property type="evidence" value="ECO:0007669"/>
    <property type="project" value="UniProtKB-UniRule"/>
</dbReference>